<reference evidence="3" key="1">
    <citation type="journal article" date="2023" name="Plant J.">
        <title>Genome sequences and population genomics provide insights into the demographic history, inbreeding, and mutation load of two 'living fossil' tree species of Dipteronia.</title>
        <authorList>
            <person name="Feng Y."/>
            <person name="Comes H.P."/>
            <person name="Chen J."/>
            <person name="Zhu S."/>
            <person name="Lu R."/>
            <person name="Zhang X."/>
            <person name="Li P."/>
            <person name="Qiu J."/>
            <person name="Olsen K.M."/>
            <person name="Qiu Y."/>
        </authorList>
    </citation>
    <scope>NUCLEOTIDE SEQUENCE</scope>
    <source>
        <strain evidence="3">KIB01</strain>
    </source>
</reference>
<keyword evidence="1" id="KW-0732">Signal</keyword>
<accession>A0AAE0CTZ9</accession>
<comment type="caution">
    <text evidence="3">The sequence shown here is derived from an EMBL/GenBank/DDBJ whole genome shotgun (WGS) entry which is preliminary data.</text>
</comment>
<organism evidence="3 4">
    <name type="scientific">Dipteronia dyeriana</name>
    <dbReference type="NCBI Taxonomy" id="168575"/>
    <lineage>
        <taxon>Eukaryota</taxon>
        <taxon>Viridiplantae</taxon>
        <taxon>Streptophyta</taxon>
        <taxon>Embryophyta</taxon>
        <taxon>Tracheophyta</taxon>
        <taxon>Spermatophyta</taxon>
        <taxon>Magnoliopsida</taxon>
        <taxon>eudicotyledons</taxon>
        <taxon>Gunneridae</taxon>
        <taxon>Pentapetalae</taxon>
        <taxon>rosids</taxon>
        <taxon>malvids</taxon>
        <taxon>Sapindales</taxon>
        <taxon>Sapindaceae</taxon>
        <taxon>Hippocastanoideae</taxon>
        <taxon>Acereae</taxon>
        <taxon>Dipteronia</taxon>
    </lineage>
</organism>
<name>A0AAE0CTZ9_9ROSI</name>
<dbReference type="PANTHER" id="PTHR22930">
    <property type="match status" value="1"/>
</dbReference>
<dbReference type="PANTHER" id="PTHR22930:SF281">
    <property type="entry name" value="NUCLEASE"/>
    <property type="match status" value="1"/>
</dbReference>
<proteinExistence type="predicted"/>
<evidence type="ECO:0000313" key="3">
    <source>
        <dbReference type="EMBL" id="KAK2663402.1"/>
    </source>
</evidence>
<feature type="domain" description="DUF8040" evidence="2">
    <location>
        <begin position="39"/>
        <end position="126"/>
    </location>
</feature>
<protein>
    <recommendedName>
        <fullName evidence="2">DUF8040 domain-containing protein</fullName>
    </recommendedName>
</protein>
<feature type="chain" id="PRO_5042287771" description="DUF8040 domain-containing protein" evidence="1">
    <location>
        <begin position="19"/>
        <end position="164"/>
    </location>
</feature>
<gene>
    <name evidence="3" type="ORF">Ddye_001976</name>
</gene>
<feature type="signal peptide" evidence="1">
    <location>
        <begin position="1"/>
        <end position="18"/>
    </location>
</feature>
<evidence type="ECO:0000313" key="4">
    <source>
        <dbReference type="Proteomes" id="UP001280121"/>
    </source>
</evidence>
<dbReference type="EMBL" id="JANJYI010000001">
    <property type="protein sequence ID" value="KAK2663402.1"/>
    <property type="molecule type" value="Genomic_DNA"/>
</dbReference>
<evidence type="ECO:0000256" key="1">
    <source>
        <dbReference type="SAM" id="SignalP"/>
    </source>
</evidence>
<keyword evidence="4" id="KW-1185">Reference proteome</keyword>
<dbReference type="InterPro" id="IPR045249">
    <property type="entry name" value="HARBI1-like"/>
</dbReference>
<dbReference type="Proteomes" id="UP001280121">
    <property type="component" value="Unassembled WGS sequence"/>
</dbReference>
<evidence type="ECO:0000259" key="2">
    <source>
        <dbReference type="Pfam" id="PF26138"/>
    </source>
</evidence>
<dbReference type="Pfam" id="PF26138">
    <property type="entry name" value="DUF8040"/>
    <property type="match status" value="1"/>
</dbReference>
<dbReference type="InterPro" id="IPR058353">
    <property type="entry name" value="DUF8040"/>
</dbReference>
<dbReference type="AlphaFoldDB" id="A0AAE0CTZ9"/>
<sequence>MISVAILMVLLKVDFAQQQYKRNMLRRCTFANNQTRLFYLDSLIGSSNMNCVNQLRMDRRTFGILCELLRTDDKLKKDGLVTIEEQMCSFLHVLAHHLKNRTIGHRFNRSGETVSRYFNFVLNGIVRCKDIYYKSRISFLILHQCKMEMVQGCYYLVNAGYTNG</sequence>